<keyword evidence="3" id="KW-0328">Glycosyltransferase</keyword>
<dbReference type="PANTHER" id="PTHR31488">
    <property type="entry name" value="DPY-19-LIKE 1, LIKE (H. SAPIENS)"/>
    <property type="match status" value="1"/>
</dbReference>
<dbReference type="WBParaSite" id="jg21149">
    <property type="protein sequence ID" value="jg21149"/>
    <property type="gene ID" value="jg21149"/>
</dbReference>
<comment type="similarity">
    <text evidence="2">Belongs to the dpy-19 family.</text>
</comment>
<dbReference type="GO" id="GO:0005637">
    <property type="term" value="C:nuclear inner membrane"/>
    <property type="evidence" value="ECO:0007669"/>
    <property type="project" value="TreeGrafter"/>
</dbReference>
<comment type="subcellular location">
    <subcellularLocation>
        <location evidence="1">Membrane</location>
        <topology evidence="1">Multi-pass membrane protein</topology>
    </subcellularLocation>
</comment>
<dbReference type="AlphaFoldDB" id="A0A915DMX4"/>
<feature type="transmembrane region" description="Helical" evidence="8">
    <location>
        <begin position="168"/>
        <end position="189"/>
    </location>
</feature>
<dbReference type="PANTHER" id="PTHR31488:SF1">
    <property type="entry name" value="C-MANNOSYLTRANSFERASE DPY19L1"/>
    <property type="match status" value="1"/>
</dbReference>
<evidence type="ECO:0000256" key="1">
    <source>
        <dbReference type="ARBA" id="ARBA00004141"/>
    </source>
</evidence>
<name>A0A915DMX4_9BILA</name>
<dbReference type="InterPro" id="IPR018732">
    <property type="entry name" value="Dpy-19/Dpy-19-like"/>
</dbReference>
<evidence type="ECO:0000256" key="3">
    <source>
        <dbReference type="ARBA" id="ARBA00022676"/>
    </source>
</evidence>
<evidence type="ECO:0000256" key="4">
    <source>
        <dbReference type="ARBA" id="ARBA00022679"/>
    </source>
</evidence>
<feature type="transmembrane region" description="Helical" evidence="8">
    <location>
        <begin position="301"/>
        <end position="325"/>
    </location>
</feature>
<dbReference type="Proteomes" id="UP000887574">
    <property type="component" value="Unplaced"/>
</dbReference>
<keyword evidence="5 8" id="KW-0812">Transmembrane</keyword>
<evidence type="ECO:0000313" key="9">
    <source>
        <dbReference type="Proteomes" id="UP000887574"/>
    </source>
</evidence>
<accession>A0A915DMX4</accession>
<dbReference type="GO" id="GO:0000030">
    <property type="term" value="F:mannosyltransferase activity"/>
    <property type="evidence" value="ECO:0007669"/>
    <property type="project" value="TreeGrafter"/>
</dbReference>
<evidence type="ECO:0000256" key="2">
    <source>
        <dbReference type="ARBA" id="ARBA00008744"/>
    </source>
</evidence>
<evidence type="ECO:0000256" key="6">
    <source>
        <dbReference type="ARBA" id="ARBA00022989"/>
    </source>
</evidence>
<evidence type="ECO:0000256" key="8">
    <source>
        <dbReference type="SAM" id="Phobius"/>
    </source>
</evidence>
<dbReference type="Pfam" id="PF10034">
    <property type="entry name" value="Dpy19"/>
    <property type="match status" value="2"/>
</dbReference>
<organism evidence="9 10">
    <name type="scientific">Ditylenchus dipsaci</name>
    <dbReference type="NCBI Taxonomy" id="166011"/>
    <lineage>
        <taxon>Eukaryota</taxon>
        <taxon>Metazoa</taxon>
        <taxon>Ecdysozoa</taxon>
        <taxon>Nematoda</taxon>
        <taxon>Chromadorea</taxon>
        <taxon>Rhabditida</taxon>
        <taxon>Tylenchina</taxon>
        <taxon>Tylenchomorpha</taxon>
        <taxon>Sphaerularioidea</taxon>
        <taxon>Anguinidae</taxon>
        <taxon>Anguininae</taxon>
        <taxon>Ditylenchus</taxon>
    </lineage>
</organism>
<evidence type="ECO:0000256" key="5">
    <source>
        <dbReference type="ARBA" id="ARBA00022692"/>
    </source>
</evidence>
<feature type="transmembrane region" description="Helical" evidence="8">
    <location>
        <begin position="411"/>
        <end position="432"/>
    </location>
</feature>
<feature type="transmembrane region" description="Helical" evidence="8">
    <location>
        <begin position="233"/>
        <end position="251"/>
    </location>
</feature>
<proteinExistence type="inferred from homology"/>
<keyword evidence="7 8" id="KW-0472">Membrane</keyword>
<sequence>MGSKHKKKELFTLNNITKSKISLALCSWYFLVVSTCIALWVIHSIYLRTLFENVLFFSHLADFEREMAYRTEMGLYFSYYKTLITSPTFANGLYLIMNDNVTEYGNTINTLQRFNLYPEVILAVGYKLLKSVCSALDWQAENFVKVLETCIILHIFCVGLAGSVVPSLFLIGLFLSGSYFGGLLSAAAFFFNHGEATRVQWTPPLRESFAYPVFIAQMAMLTYMLKSKSCNRLLFWCLTLLTTLFILFWQFSQFALATQLGSFAFIRQRYVAEFIIFTSLIAILVIYMSQRLFAKITFRPLFIALHIIIYLALVFGMKVLVARILNIRDDDHVGDILRSKFTDFATFHTRLYTCAQEFDFLGYEAIHKLTTTWLLPSGLFACLSLAVYLIRNDFSNRKWLWRKSTNSDKSFSEIVYNAVQLACFVLMAVLIMRLKLFSTPHLCALASLVANKEFMQKALHPLVGKLRLVLVFALLAAMSFNGYKNVKEEMDMRGEFSNPEQEYLFEWILKQTKPTSVFAGSMAVMANVKLSTLRPIVNHPQYENEDVRERTLKVYSIYSRKPLDAVHKGLRDMHIDYYIFQQSSCAESHPNPLCTYKAMWDLQDPSNRHNEPLCNRFMQAIKTGDQSLIHPMQIVYISPGSSYAIFKL</sequence>
<feature type="transmembrane region" description="Helical" evidence="8">
    <location>
        <begin position="21"/>
        <end position="46"/>
    </location>
</feature>
<keyword evidence="9" id="KW-1185">Reference proteome</keyword>
<feature type="transmembrane region" description="Helical" evidence="8">
    <location>
        <begin position="373"/>
        <end position="390"/>
    </location>
</feature>
<feature type="transmembrane region" description="Helical" evidence="8">
    <location>
        <begin position="143"/>
        <end position="161"/>
    </location>
</feature>
<protein>
    <submittedName>
        <fullName evidence="10">C-mannosyltransferase DPY19L1</fullName>
    </submittedName>
</protein>
<evidence type="ECO:0000313" key="10">
    <source>
        <dbReference type="WBParaSite" id="jg21149"/>
    </source>
</evidence>
<feature type="transmembrane region" description="Helical" evidence="8">
    <location>
        <begin position="466"/>
        <end position="483"/>
    </location>
</feature>
<keyword evidence="6 8" id="KW-1133">Transmembrane helix</keyword>
<keyword evidence="4" id="KW-0808">Transferase</keyword>
<feature type="transmembrane region" description="Helical" evidence="8">
    <location>
        <begin position="271"/>
        <end position="289"/>
    </location>
</feature>
<evidence type="ECO:0000256" key="7">
    <source>
        <dbReference type="ARBA" id="ARBA00023136"/>
    </source>
</evidence>
<reference evidence="10" key="1">
    <citation type="submission" date="2022-11" db="UniProtKB">
        <authorList>
            <consortium name="WormBaseParasite"/>
        </authorList>
    </citation>
    <scope>IDENTIFICATION</scope>
</reference>